<reference evidence="3 4" key="1">
    <citation type="submission" date="2017-10" db="EMBL/GenBank/DDBJ databases">
        <title>The draft genome sequence of Lewinella nigricans NBRC 102662.</title>
        <authorList>
            <person name="Wang K."/>
        </authorList>
    </citation>
    <scope>NUCLEOTIDE SEQUENCE [LARGE SCALE GENOMIC DNA]</scope>
    <source>
        <strain evidence="3 4">NBRC 102662</strain>
    </source>
</reference>
<dbReference type="PANTHER" id="PTHR43058">
    <property type="entry name" value="SLR0655 PROTEIN"/>
    <property type="match status" value="1"/>
</dbReference>
<gene>
    <name evidence="3" type="ORF">CRP01_07520</name>
</gene>
<dbReference type="RefSeq" id="WP_099149408.1">
    <property type="nucleotide sequence ID" value="NZ_PDUD01000011.1"/>
</dbReference>
<evidence type="ECO:0000313" key="3">
    <source>
        <dbReference type="EMBL" id="PHN07072.1"/>
    </source>
</evidence>
<dbReference type="Gene3D" id="2.170.150.40">
    <property type="entry name" value="Domain of unknown function (DUF427)"/>
    <property type="match status" value="1"/>
</dbReference>
<dbReference type="Pfam" id="PF04248">
    <property type="entry name" value="NTP_transf_9"/>
    <property type="match status" value="1"/>
</dbReference>
<sequence length="164" mass="18690">MKDKIKPGPGQESVWDYPRPPKLEPSKKHIKIYWGEDLIAETNAAYRVLETSHPPVFYLPPIAVKMEFLEQEPKHQTFCEWKGMAVYWNVVSSHGESPRAAWSYPAPNARFAPIRDYFAFYPSRVTACYVNDEKVQAQEGDFYGGWITSDIVGPFKGGKGTSGW</sequence>
<protein>
    <recommendedName>
        <fullName evidence="2">DUF427 domain-containing protein</fullName>
    </recommendedName>
</protein>
<evidence type="ECO:0000259" key="2">
    <source>
        <dbReference type="Pfam" id="PF04248"/>
    </source>
</evidence>
<comment type="caution">
    <text evidence="3">The sequence shown here is derived from an EMBL/GenBank/DDBJ whole genome shotgun (WGS) entry which is preliminary data.</text>
</comment>
<dbReference type="Proteomes" id="UP000223913">
    <property type="component" value="Unassembled WGS sequence"/>
</dbReference>
<dbReference type="OrthoDB" id="119916at2"/>
<evidence type="ECO:0000313" key="4">
    <source>
        <dbReference type="Proteomes" id="UP000223913"/>
    </source>
</evidence>
<dbReference type="InterPro" id="IPR038694">
    <property type="entry name" value="DUF427_sf"/>
</dbReference>
<name>A0A2D0NEZ9_FLAN2</name>
<dbReference type="PANTHER" id="PTHR43058:SF1">
    <property type="entry name" value="DUF427 DOMAIN-CONTAINING PROTEIN"/>
    <property type="match status" value="1"/>
</dbReference>
<dbReference type="InterPro" id="IPR007361">
    <property type="entry name" value="DUF427"/>
</dbReference>
<feature type="region of interest" description="Disordered" evidence="1">
    <location>
        <begin position="1"/>
        <end position="21"/>
    </location>
</feature>
<dbReference type="EMBL" id="PDUD01000011">
    <property type="protein sequence ID" value="PHN07072.1"/>
    <property type="molecule type" value="Genomic_DNA"/>
</dbReference>
<proteinExistence type="predicted"/>
<keyword evidence="4" id="KW-1185">Reference proteome</keyword>
<accession>A0A2D0NEZ9</accession>
<organism evidence="3 4">
    <name type="scientific">Flavilitoribacter nigricans (strain ATCC 23147 / DSM 23189 / NBRC 102662 / NCIMB 1420 / SS-2)</name>
    <name type="common">Lewinella nigricans</name>
    <dbReference type="NCBI Taxonomy" id="1122177"/>
    <lineage>
        <taxon>Bacteria</taxon>
        <taxon>Pseudomonadati</taxon>
        <taxon>Bacteroidota</taxon>
        <taxon>Saprospiria</taxon>
        <taxon>Saprospirales</taxon>
        <taxon>Lewinellaceae</taxon>
        <taxon>Flavilitoribacter</taxon>
    </lineage>
</organism>
<evidence type="ECO:0000256" key="1">
    <source>
        <dbReference type="SAM" id="MobiDB-lite"/>
    </source>
</evidence>
<dbReference type="AlphaFoldDB" id="A0A2D0NEZ9"/>
<feature type="domain" description="DUF427" evidence="2">
    <location>
        <begin position="30"/>
        <end position="122"/>
    </location>
</feature>